<dbReference type="InterPro" id="IPR012910">
    <property type="entry name" value="Plug_dom"/>
</dbReference>
<keyword evidence="6 10" id="KW-0798">TonB box</keyword>
<keyword evidence="14" id="KW-1185">Reference proteome</keyword>
<dbReference type="EMBL" id="SDHZ01000002">
    <property type="protein sequence ID" value="RXK83988.1"/>
    <property type="molecule type" value="Genomic_DNA"/>
</dbReference>
<dbReference type="GO" id="GO:0044718">
    <property type="term" value="P:siderophore transmembrane transport"/>
    <property type="evidence" value="ECO:0007669"/>
    <property type="project" value="TreeGrafter"/>
</dbReference>
<dbReference type="PANTHER" id="PTHR30069">
    <property type="entry name" value="TONB-DEPENDENT OUTER MEMBRANE RECEPTOR"/>
    <property type="match status" value="1"/>
</dbReference>
<dbReference type="InterPro" id="IPR037066">
    <property type="entry name" value="Plug_dom_sf"/>
</dbReference>
<dbReference type="SUPFAM" id="SSF56935">
    <property type="entry name" value="Porins"/>
    <property type="match status" value="1"/>
</dbReference>
<dbReference type="Proteomes" id="UP000290545">
    <property type="component" value="Unassembled WGS sequence"/>
</dbReference>
<dbReference type="SUPFAM" id="SSF49464">
    <property type="entry name" value="Carboxypeptidase regulatory domain-like"/>
    <property type="match status" value="1"/>
</dbReference>
<keyword evidence="5" id="KW-0732">Signal</keyword>
<keyword evidence="7 10" id="KW-0472">Membrane</keyword>
<organism evidence="13 14">
    <name type="scientific">Filimonas effusa</name>
    <dbReference type="NCBI Taxonomy" id="2508721"/>
    <lineage>
        <taxon>Bacteria</taxon>
        <taxon>Pseudomonadati</taxon>
        <taxon>Bacteroidota</taxon>
        <taxon>Chitinophagia</taxon>
        <taxon>Chitinophagales</taxon>
        <taxon>Chitinophagaceae</taxon>
        <taxon>Filimonas</taxon>
    </lineage>
</organism>
<evidence type="ECO:0000259" key="12">
    <source>
        <dbReference type="Pfam" id="PF07715"/>
    </source>
</evidence>
<protein>
    <submittedName>
        <fullName evidence="13">TonB-dependent receptor</fullName>
    </submittedName>
</protein>
<evidence type="ECO:0000256" key="7">
    <source>
        <dbReference type="ARBA" id="ARBA00023136"/>
    </source>
</evidence>
<feature type="domain" description="TonB-dependent receptor plug" evidence="12">
    <location>
        <begin position="226"/>
        <end position="355"/>
    </location>
</feature>
<evidence type="ECO:0000256" key="3">
    <source>
        <dbReference type="ARBA" id="ARBA00022452"/>
    </source>
</evidence>
<keyword evidence="4" id="KW-0812">Transmembrane</keyword>
<evidence type="ECO:0000256" key="1">
    <source>
        <dbReference type="ARBA" id="ARBA00004571"/>
    </source>
</evidence>
<sequence length="1016" mass="112990">MCNVVSPSAQLKAQTETSGAKPISLKKALEIIGNAHNIKFAYERSLVNGIEVTYNWAAVKAAQPELVLQQVLSQTGLSFVAISKNYFTIVRKQENKPQAVQGAIVPANNAPRTISANAEPNAFKPQGALITGIVTNASNNKPIEAASVSIPELGAFSVTDNKGLYRLPNLPAGTFTLNVQGVNTVPLEKKVTTIAGISQVVHLKVEENVLSLKEVQVVGVESKSLSRATLIGRTAIEHMQATNLGEVLQLLPGAVAFNPSFTNVNMTSIRQYESNNSEASYASSLGTSVVINGAPLSNNANLQAANTATGGVMANFSTASGMGIDMRQLSADNVESVEVIRGIPSVEYGDLTAGAIIVKTKASKEPAQFKARINPKLTQFWLGKGFGLGKDKGALFADIDFTKAYDDQIKANDAYERVTSSLQYTRTFGKTKQLFTNTTFAFAMNLDENKVDPDYEIDQVVRKMQDYSFRFSTTGKWVLGKQLARSLNYTLSASYAHQKGFQQQYYTSDISPVSTARENTTVEVDYLASRYLNQLWIDGKPLNIFAKLNDNFYVKTGAITHSFIVGGDWKLDANYGAGKTFDEKLPPRTTDNAGFRTRAFKEIPALNQLGLYAEDRISAKIANRSLIVQLGLRYDNIQPFSNNSKYVLAPRINASYELFENFAVRGGYGITAKAPTLLYLYPENAYFDYVSLNYYKDNPAERLAIMTTKVYNTENKDLKIAKTSKNELGFDWTFAKKKRLAVTAYYEQTRNGYEMNDYNINAYHFASIPKYTVESAPAGQKPVLSSNVTYATEVANYKMASNNRDILNKGIEFDLDMGRFNEIRTSFILNGALISTRSSSIDPFIMAQRVAGQPLTRLGVFAPRAKESQRFATTLRAIHNIPDLRFVITLAAQTIWMDKDKYLNYSSIPIGYIPVTSENQNAEVVYFTKEQRDAITSADRDLYLSLNEGYYREESWKPLWLFNIKLTKEFSKNMMFSFYANNVINHRPLQASKRYPTEFTKRNIDLFFGAEVSVKF</sequence>
<comment type="similarity">
    <text evidence="10">Belongs to the TonB-dependent receptor family.</text>
</comment>
<proteinExistence type="inferred from homology"/>
<evidence type="ECO:0000256" key="9">
    <source>
        <dbReference type="ARBA" id="ARBA00023237"/>
    </source>
</evidence>
<keyword evidence="3" id="KW-1134">Transmembrane beta strand</keyword>
<evidence type="ECO:0000256" key="8">
    <source>
        <dbReference type="ARBA" id="ARBA00023170"/>
    </source>
</evidence>
<dbReference type="PANTHER" id="PTHR30069:SF29">
    <property type="entry name" value="HEMOGLOBIN AND HEMOGLOBIN-HAPTOGLOBIN-BINDING PROTEIN 1-RELATED"/>
    <property type="match status" value="1"/>
</dbReference>
<dbReference type="InterPro" id="IPR000531">
    <property type="entry name" value="Beta-barrel_TonB"/>
</dbReference>
<dbReference type="GO" id="GO:0015344">
    <property type="term" value="F:siderophore uptake transmembrane transporter activity"/>
    <property type="evidence" value="ECO:0007669"/>
    <property type="project" value="TreeGrafter"/>
</dbReference>
<dbReference type="GO" id="GO:0009279">
    <property type="term" value="C:cell outer membrane"/>
    <property type="evidence" value="ECO:0007669"/>
    <property type="project" value="UniProtKB-SubCell"/>
</dbReference>
<dbReference type="Gene3D" id="2.170.130.10">
    <property type="entry name" value="TonB-dependent receptor, plug domain"/>
    <property type="match status" value="1"/>
</dbReference>
<name>A0A4Q1D6D4_9BACT</name>
<reference evidence="13 14" key="1">
    <citation type="submission" date="2019-01" db="EMBL/GenBank/DDBJ databases">
        <title>Filimonas sp. strain TTM-71.</title>
        <authorList>
            <person name="Chen W.-M."/>
        </authorList>
    </citation>
    <scope>NUCLEOTIDE SEQUENCE [LARGE SCALE GENOMIC DNA]</scope>
    <source>
        <strain evidence="13 14">TTM-71</strain>
    </source>
</reference>
<dbReference type="OrthoDB" id="1151166at2"/>
<evidence type="ECO:0000256" key="5">
    <source>
        <dbReference type="ARBA" id="ARBA00022729"/>
    </source>
</evidence>
<keyword evidence="9" id="KW-0998">Cell outer membrane</keyword>
<dbReference type="InterPro" id="IPR039426">
    <property type="entry name" value="TonB-dep_rcpt-like"/>
</dbReference>
<dbReference type="InterPro" id="IPR036942">
    <property type="entry name" value="Beta-barrel_TonB_sf"/>
</dbReference>
<evidence type="ECO:0000256" key="10">
    <source>
        <dbReference type="RuleBase" id="RU003357"/>
    </source>
</evidence>
<comment type="subcellular location">
    <subcellularLocation>
        <location evidence="1">Cell outer membrane</location>
        <topology evidence="1">Multi-pass membrane protein</topology>
    </subcellularLocation>
</comment>
<dbReference type="Gene3D" id="2.40.170.20">
    <property type="entry name" value="TonB-dependent receptor, beta-barrel domain"/>
    <property type="match status" value="1"/>
</dbReference>
<dbReference type="Pfam" id="PF07715">
    <property type="entry name" value="Plug"/>
    <property type="match status" value="1"/>
</dbReference>
<evidence type="ECO:0000256" key="4">
    <source>
        <dbReference type="ARBA" id="ARBA00022692"/>
    </source>
</evidence>
<comment type="caution">
    <text evidence="13">The sequence shown here is derived from an EMBL/GenBank/DDBJ whole genome shotgun (WGS) entry which is preliminary data.</text>
</comment>
<evidence type="ECO:0000256" key="6">
    <source>
        <dbReference type="ARBA" id="ARBA00023077"/>
    </source>
</evidence>
<dbReference type="Gene3D" id="2.60.40.1120">
    <property type="entry name" value="Carboxypeptidase-like, regulatory domain"/>
    <property type="match status" value="1"/>
</dbReference>
<feature type="domain" description="TonB-dependent receptor-like beta-barrel" evidence="11">
    <location>
        <begin position="418"/>
        <end position="983"/>
    </location>
</feature>
<dbReference type="AlphaFoldDB" id="A0A4Q1D6D4"/>
<dbReference type="Pfam" id="PF00593">
    <property type="entry name" value="TonB_dep_Rec_b-barrel"/>
    <property type="match status" value="1"/>
</dbReference>
<evidence type="ECO:0000313" key="13">
    <source>
        <dbReference type="EMBL" id="RXK83988.1"/>
    </source>
</evidence>
<accession>A0A4Q1D6D4</accession>
<keyword evidence="8 13" id="KW-0675">Receptor</keyword>
<evidence type="ECO:0000256" key="2">
    <source>
        <dbReference type="ARBA" id="ARBA00022448"/>
    </source>
</evidence>
<dbReference type="InterPro" id="IPR008969">
    <property type="entry name" value="CarboxyPept-like_regulatory"/>
</dbReference>
<dbReference type="Pfam" id="PF13715">
    <property type="entry name" value="CarbopepD_reg_2"/>
    <property type="match status" value="1"/>
</dbReference>
<gene>
    <name evidence="13" type="ORF">ESB13_16560</name>
</gene>
<evidence type="ECO:0000259" key="11">
    <source>
        <dbReference type="Pfam" id="PF00593"/>
    </source>
</evidence>
<evidence type="ECO:0000313" key="14">
    <source>
        <dbReference type="Proteomes" id="UP000290545"/>
    </source>
</evidence>
<keyword evidence="2" id="KW-0813">Transport</keyword>